<accession>A0A5B7DA80</accession>
<organism evidence="1 2">
    <name type="scientific">Portunus trituberculatus</name>
    <name type="common">Swimming crab</name>
    <name type="synonym">Neptunus trituberculatus</name>
    <dbReference type="NCBI Taxonomy" id="210409"/>
    <lineage>
        <taxon>Eukaryota</taxon>
        <taxon>Metazoa</taxon>
        <taxon>Ecdysozoa</taxon>
        <taxon>Arthropoda</taxon>
        <taxon>Crustacea</taxon>
        <taxon>Multicrustacea</taxon>
        <taxon>Malacostraca</taxon>
        <taxon>Eumalacostraca</taxon>
        <taxon>Eucarida</taxon>
        <taxon>Decapoda</taxon>
        <taxon>Pleocyemata</taxon>
        <taxon>Brachyura</taxon>
        <taxon>Eubrachyura</taxon>
        <taxon>Portunoidea</taxon>
        <taxon>Portunidae</taxon>
        <taxon>Portuninae</taxon>
        <taxon>Portunus</taxon>
    </lineage>
</organism>
<keyword evidence="2" id="KW-1185">Reference proteome</keyword>
<reference evidence="1 2" key="1">
    <citation type="submission" date="2019-05" db="EMBL/GenBank/DDBJ databases">
        <title>Another draft genome of Portunus trituberculatus and its Hox gene families provides insights of decapod evolution.</title>
        <authorList>
            <person name="Jeong J.-H."/>
            <person name="Song I."/>
            <person name="Kim S."/>
            <person name="Choi T."/>
            <person name="Kim D."/>
            <person name="Ryu S."/>
            <person name="Kim W."/>
        </authorList>
    </citation>
    <scope>NUCLEOTIDE SEQUENCE [LARGE SCALE GENOMIC DNA]</scope>
    <source>
        <tissue evidence="1">Muscle</tissue>
    </source>
</reference>
<dbReference type="AlphaFoldDB" id="A0A5B7DA80"/>
<gene>
    <name evidence="1" type="ORF">E2C01_010939</name>
</gene>
<protein>
    <submittedName>
        <fullName evidence="1">Uncharacterized protein</fullName>
    </submittedName>
</protein>
<dbReference type="EMBL" id="VSRR010000644">
    <property type="protein sequence ID" value="MPC18066.1"/>
    <property type="molecule type" value="Genomic_DNA"/>
</dbReference>
<comment type="caution">
    <text evidence="1">The sequence shown here is derived from an EMBL/GenBank/DDBJ whole genome shotgun (WGS) entry which is preliminary data.</text>
</comment>
<evidence type="ECO:0000313" key="2">
    <source>
        <dbReference type="Proteomes" id="UP000324222"/>
    </source>
</evidence>
<dbReference type="OrthoDB" id="664115at2759"/>
<sequence>MFVRFLKMHRCVAIRTRFPNPVYHNTTGIEEDRSVCTIEQDGITFVLQEYDYRIQYSTNTKEVREVSRVSVQYIRLLLPV</sequence>
<dbReference type="Proteomes" id="UP000324222">
    <property type="component" value="Unassembled WGS sequence"/>
</dbReference>
<evidence type="ECO:0000313" key="1">
    <source>
        <dbReference type="EMBL" id="MPC18066.1"/>
    </source>
</evidence>
<proteinExistence type="predicted"/>
<name>A0A5B7DA80_PORTR</name>